<evidence type="ECO:0000256" key="1">
    <source>
        <dbReference type="SAM" id="Phobius"/>
    </source>
</evidence>
<keyword evidence="1" id="KW-0472">Membrane</keyword>
<name>A0A2P2L0I2_RHIMU</name>
<proteinExistence type="predicted"/>
<organism evidence="2">
    <name type="scientific">Rhizophora mucronata</name>
    <name type="common">Asiatic mangrove</name>
    <dbReference type="NCBI Taxonomy" id="61149"/>
    <lineage>
        <taxon>Eukaryota</taxon>
        <taxon>Viridiplantae</taxon>
        <taxon>Streptophyta</taxon>
        <taxon>Embryophyta</taxon>
        <taxon>Tracheophyta</taxon>
        <taxon>Spermatophyta</taxon>
        <taxon>Magnoliopsida</taxon>
        <taxon>eudicotyledons</taxon>
        <taxon>Gunneridae</taxon>
        <taxon>Pentapetalae</taxon>
        <taxon>rosids</taxon>
        <taxon>fabids</taxon>
        <taxon>Malpighiales</taxon>
        <taxon>Rhizophoraceae</taxon>
        <taxon>Rhizophora</taxon>
    </lineage>
</organism>
<dbReference type="AlphaFoldDB" id="A0A2P2L0I2"/>
<feature type="transmembrane region" description="Helical" evidence="1">
    <location>
        <begin position="46"/>
        <end position="79"/>
    </location>
</feature>
<keyword evidence="1" id="KW-0812">Transmembrane</keyword>
<reference evidence="2" key="1">
    <citation type="submission" date="2018-02" db="EMBL/GenBank/DDBJ databases">
        <title>Rhizophora mucronata_Transcriptome.</title>
        <authorList>
            <person name="Meera S.P."/>
            <person name="Sreeshan A."/>
            <person name="Augustine A."/>
        </authorList>
    </citation>
    <scope>NUCLEOTIDE SEQUENCE</scope>
    <source>
        <tissue evidence="2">Leaf</tissue>
    </source>
</reference>
<protein>
    <submittedName>
        <fullName evidence="2">Uncharacterized protein</fullName>
    </submittedName>
</protein>
<keyword evidence="1" id="KW-1133">Transmembrane helix</keyword>
<accession>A0A2P2L0I2</accession>
<evidence type="ECO:0000313" key="2">
    <source>
        <dbReference type="EMBL" id="MBX11472.1"/>
    </source>
</evidence>
<feature type="transmembrane region" description="Helical" evidence="1">
    <location>
        <begin position="18"/>
        <end position="39"/>
    </location>
</feature>
<sequence>MQYCGEASSRYLSHGQSWLWLLQEVIKFVTFTCIVELNLQVKLTHIVLYIYMSIICFSFLFFSFNIYISFVLFSGFLFFRV</sequence>
<dbReference type="EMBL" id="GGEC01030988">
    <property type="protein sequence ID" value="MBX11472.1"/>
    <property type="molecule type" value="Transcribed_RNA"/>
</dbReference>